<accession>A0ACB8FXE2</accession>
<proteinExistence type="predicted"/>
<dbReference type="EMBL" id="CM037626">
    <property type="protein sequence ID" value="KAH8011846.1"/>
    <property type="molecule type" value="Genomic_DNA"/>
</dbReference>
<gene>
    <name evidence="1" type="ORF">K3G42_010614</name>
</gene>
<sequence>MKTLRPQQVQNVVLVVSSAVAVGRKQNLNSKLGRGWSLLSLWGTKDSITNATVFLDYHLNYLKREREEDLIELLFGGNVVKIIHGQEVDQLRMEPLQIDEQLGYRFGATSRPPPNRIMIKKKGYMTDDGPGLEEVVTLIRNRGHSMRPGYASGTNSGSIKCF</sequence>
<dbReference type="Proteomes" id="UP000827872">
    <property type="component" value="Linkage Group LG13"/>
</dbReference>
<comment type="caution">
    <text evidence="1">The sequence shown here is derived from an EMBL/GenBank/DDBJ whole genome shotgun (WGS) entry which is preliminary data.</text>
</comment>
<organism evidence="1 2">
    <name type="scientific">Sphaerodactylus townsendi</name>
    <dbReference type="NCBI Taxonomy" id="933632"/>
    <lineage>
        <taxon>Eukaryota</taxon>
        <taxon>Metazoa</taxon>
        <taxon>Chordata</taxon>
        <taxon>Craniata</taxon>
        <taxon>Vertebrata</taxon>
        <taxon>Euteleostomi</taxon>
        <taxon>Lepidosauria</taxon>
        <taxon>Squamata</taxon>
        <taxon>Bifurcata</taxon>
        <taxon>Gekkota</taxon>
        <taxon>Sphaerodactylidae</taxon>
        <taxon>Sphaerodactylus</taxon>
    </lineage>
</organism>
<protein>
    <submittedName>
        <fullName evidence="1">Uncharacterized protein</fullName>
    </submittedName>
</protein>
<name>A0ACB8FXE2_9SAUR</name>
<evidence type="ECO:0000313" key="1">
    <source>
        <dbReference type="EMBL" id="KAH8011846.1"/>
    </source>
</evidence>
<evidence type="ECO:0000313" key="2">
    <source>
        <dbReference type="Proteomes" id="UP000827872"/>
    </source>
</evidence>
<reference evidence="1" key="1">
    <citation type="submission" date="2021-08" db="EMBL/GenBank/DDBJ databases">
        <title>The first chromosome-level gecko genome reveals the dynamic sex chromosomes of Neotropical dwarf geckos (Sphaerodactylidae: Sphaerodactylus).</title>
        <authorList>
            <person name="Pinto B.J."/>
            <person name="Keating S.E."/>
            <person name="Gamble T."/>
        </authorList>
    </citation>
    <scope>NUCLEOTIDE SEQUENCE</scope>
    <source>
        <strain evidence="1">TG3544</strain>
    </source>
</reference>
<keyword evidence="2" id="KW-1185">Reference proteome</keyword>